<keyword evidence="4 6" id="KW-0720">Serine protease</keyword>
<dbReference type="GO" id="GO:0006508">
    <property type="term" value="P:proteolysis"/>
    <property type="evidence" value="ECO:0007669"/>
    <property type="project" value="UniProtKB-KW"/>
</dbReference>
<name>A0A6P3RKK3_PTEVA</name>
<dbReference type="PRINTS" id="PR00722">
    <property type="entry name" value="CHYMOTRYPSIN"/>
</dbReference>
<dbReference type="PANTHER" id="PTHR24271">
    <property type="entry name" value="KALLIKREIN-RELATED"/>
    <property type="match status" value="1"/>
</dbReference>
<organism evidence="8 9">
    <name type="scientific">Pteropus vampyrus</name>
    <name type="common">Large flying fox</name>
    <dbReference type="NCBI Taxonomy" id="132908"/>
    <lineage>
        <taxon>Eukaryota</taxon>
        <taxon>Metazoa</taxon>
        <taxon>Chordata</taxon>
        <taxon>Craniata</taxon>
        <taxon>Vertebrata</taxon>
        <taxon>Euteleostomi</taxon>
        <taxon>Mammalia</taxon>
        <taxon>Eutheria</taxon>
        <taxon>Laurasiatheria</taxon>
        <taxon>Chiroptera</taxon>
        <taxon>Yinpterochiroptera</taxon>
        <taxon>Pteropodoidea</taxon>
        <taxon>Pteropodidae</taxon>
        <taxon>Pteropodinae</taxon>
        <taxon>Pteropus</taxon>
    </lineage>
</organism>
<feature type="domain" description="Peptidase S1" evidence="7">
    <location>
        <begin position="170"/>
        <end position="399"/>
    </location>
</feature>
<keyword evidence="2 6" id="KW-0645">Protease</keyword>
<gene>
    <name evidence="9" type="primary">GZMA</name>
</gene>
<evidence type="ECO:0000256" key="6">
    <source>
        <dbReference type="RuleBase" id="RU363034"/>
    </source>
</evidence>
<keyword evidence="3 6" id="KW-0378">Hydrolase</keyword>
<dbReference type="Proteomes" id="UP000515202">
    <property type="component" value="Unplaced"/>
</dbReference>
<evidence type="ECO:0000256" key="1">
    <source>
        <dbReference type="ARBA" id="ARBA00009228"/>
    </source>
</evidence>
<dbReference type="PANTHER" id="PTHR24271:SF69">
    <property type="entry name" value="GRANZYME A"/>
    <property type="match status" value="1"/>
</dbReference>
<dbReference type="InterPro" id="IPR001254">
    <property type="entry name" value="Trypsin_dom"/>
</dbReference>
<dbReference type="SUPFAM" id="SSF50494">
    <property type="entry name" value="Trypsin-like serine proteases"/>
    <property type="match status" value="1"/>
</dbReference>
<accession>A0A6P3RKK3</accession>
<dbReference type="PROSITE" id="PS50240">
    <property type="entry name" value="TRYPSIN_DOM"/>
    <property type="match status" value="1"/>
</dbReference>
<evidence type="ECO:0000256" key="4">
    <source>
        <dbReference type="ARBA" id="ARBA00022825"/>
    </source>
</evidence>
<dbReference type="OrthoDB" id="6755574at2759"/>
<evidence type="ECO:0000313" key="8">
    <source>
        <dbReference type="Proteomes" id="UP000515202"/>
    </source>
</evidence>
<keyword evidence="8" id="KW-1185">Reference proteome</keyword>
<dbReference type="Gene3D" id="2.40.10.10">
    <property type="entry name" value="Trypsin-like serine proteases"/>
    <property type="match status" value="2"/>
</dbReference>
<dbReference type="InterPro" id="IPR043504">
    <property type="entry name" value="Peptidase_S1_PA_chymotrypsin"/>
</dbReference>
<dbReference type="PROSITE" id="PS00134">
    <property type="entry name" value="TRYPSIN_HIS"/>
    <property type="match status" value="1"/>
</dbReference>
<dbReference type="SMART" id="SM00020">
    <property type="entry name" value="Tryp_SPc"/>
    <property type="match status" value="1"/>
</dbReference>
<comment type="similarity">
    <text evidence="1">Belongs to the peptidase S1 family. Snake venom subfamily.</text>
</comment>
<dbReference type="InterPro" id="IPR018114">
    <property type="entry name" value="TRYPSIN_HIS"/>
</dbReference>
<evidence type="ECO:0000256" key="2">
    <source>
        <dbReference type="ARBA" id="ARBA00022670"/>
    </source>
</evidence>
<dbReference type="PROSITE" id="PS00135">
    <property type="entry name" value="TRYPSIN_SER"/>
    <property type="match status" value="1"/>
</dbReference>
<dbReference type="CTD" id="3001"/>
<dbReference type="InterPro" id="IPR001314">
    <property type="entry name" value="Peptidase_S1A"/>
</dbReference>
<dbReference type="GeneID" id="105305816"/>
<sequence>MLATVLEMYHVVLDPANAFFSIPLAMASQDQLTWEEQKWTFQVLPQENPTRLTGLLTEERMASEFAEGSAVKLLPVVQSGTPGEKTDHGLDVVLVRLWKALKSEQQFYPISSVPPENTPTENPTRLTGLLTEERMANEFAEGSAVKLLPVVQSSIVIFLLLIPEDFCVKIIGGNEVIPHSKPYMVLLKGKSICGGALIAKNWVLTAAHCKVIRKSQVILGAHSVSKYEPEKQILFIKKEFPYPCYDKDTHEGDLKLLQLEEKAKINKNVAILNLPKTGDDVKPGTMCQVAGWGLIHNSKLSHSDTLREVNITVIDRKICNDKNHYNYNPVIGLNMLCAGNLKGGKDSCNGDSGSPLICQGTFRGITAFGIPGKCGDPRGPGIYTLLSDKHLNWIIKTMKEEV</sequence>
<keyword evidence="5" id="KW-1015">Disulfide bond</keyword>
<dbReference type="GO" id="GO:0043065">
    <property type="term" value="P:positive regulation of apoptotic process"/>
    <property type="evidence" value="ECO:0007669"/>
    <property type="project" value="TreeGrafter"/>
</dbReference>
<dbReference type="AlphaFoldDB" id="A0A6P3RKK3"/>
<proteinExistence type="inferred from homology"/>
<evidence type="ECO:0000256" key="3">
    <source>
        <dbReference type="ARBA" id="ARBA00022801"/>
    </source>
</evidence>
<dbReference type="CDD" id="cd00190">
    <property type="entry name" value="Tryp_SPc"/>
    <property type="match status" value="1"/>
</dbReference>
<dbReference type="GO" id="GO:0004252">
    <property type="term" value="F:serine-type endopeptidase activity"/>
    <property type="evidence" value="ECO:0007669"/>
    <property type="project" value="InterPro"/>
</dbReference>
<dbReference type="RefSeq" id="XP_011378926.1">
    <property type="nucleotide sequence ID" value="XM_011380624.2"/>
</dbReference>
<dbReference type="InterPro" id="IPR033116">
    <property type="entry name" value="TRYPSIN_SER"/>
</dbReference>
<dbReference type="FunFam" id="2.40.10.10:FF:000010">
    <property type="entry name" value="Kallikrein related peptidase 11"/>
    <property type="match status" value="1"/>
</dbReference>
<protein>
    <submittedName>
        <fullName evidence="9">Granzyme A</fullName>
    </submittedName>
</protein>
<dbReference type="InterPro" id="IPR009003">
    <property type="entry name" value="Peptidase_S1_PA"/>
</dbReference>
<dbReference type="Pfam" id="PF00089">
    <property type="entry name" value="Trypsin"/>
    <property type="match status" value="1"/>
</dbReference>
<evidence type="ECO:0000313" key="9">
    <source>
        <dbReference type="RefSeq" id="XP_011378926.1"/>
    </source>
</evidence>
<evidence type="ECO:0000259" key="7">
    <source>
        <dbReference type="PROSITE" id="PS50240"/>
    </source>
</evidence>
<evidence type="ECO:0000256" key="5">
    <source>
        <dbReference type="ARBA" id="ARBA00023157"/>
    </source>
</evidence>
<dbReference type="KEGG" id="pvp:105305816"/>
<reference evidence="9" key="1">
    <citation type="submission" date="2025-08" db="UniProtKB">
        <authorList>
            <consortium name="RefSeq"/>
        </authorList>
    </citation>
    <scope>IDENTIFICATION</scope>
    <source>
        <tissue evidence="9">Kidney</tissue>
    </source>
</reference>